<proteinExistence type="inferred from homology"/>
<evidence type="ECO:0000259" key="10">
    <source>
        <dbReference type="Pfam" id="PF01052"/>
    </source>
</evidence>
<dbReference type="RefSeq" id="WP_035771304.1">
    <property type="nucleotide sequence ID" value="NZ_BAAACD010000011.1"/>
</dbReference>
<evidence type="ECO:0000256" key="1">
    <source>
        <dbReference type="ARBA" id="ARBA00004117"/>
    </source>
</evidence>
<dbReference type="Gene3D" id="2.30.330.10">
    <property type="entry name" value="SpoA-like"/>
    <property type="match status" value="1"/>
</dbReference>
<comment type="subcellular location">
    <subcellularLocation>
        <location evidence="1">Bacterial flagellum basal body</location>
    </subcellularLocation>
    <subcellularLocation>
        <location evidence="2">Cell membrane</location>
        <topology evidence="2">Peripheral membrane protein</topology>
    </subcellularLocation>
</comment>
<evidence type="ECO:0000256" key="8">
    <source>
        <dbReference type="ARBA" id="ARBA00023136"/>
    </source>
</evidence>
<gene>
    <name evidence="11" type="ORF">SAMN04487885_1122</name>
</gene>
<dbReference type="InterPro" id="IPR001689">
    <property type="entry name" value="Flag_FliM"/>
</dbReference>
<dbReference type="InterPro" id="IPR036429">
    <property type="entry name" value="SpoA-like_sf"/>
</dbReference>
<evidence type="ECO:0000256" key="7">
    <source>
        <dbReference type="ARBA" id="ARBA00022779"/>
    </source>
</evidence>
<keyword evidence="5" id="KW-1003">Cell membrane</keyword>
<dbReference type="OrthoDB" id="9806941at2"/>
<evidence type="ECO:0000256" key="4">
    <source>
        <dbReference type="ARBA" id="ARBA00021898"/>
    </source>
</evidence>
<dbReference type="GO" id="GO:0009425">
    <property type="term" value="C:bacterial-type flagellum basal body"/>
    <property type="evidence" value="ECO:0007669"/>
    <property type="project" value="UniProtKB-SubCell"/>
</dbReference>
<dbReference type="Pfam" id="PF01052">
    <property type="entry name" value="FliMN_C"/>
    <property type="match status" value="1"/>
</dbReference>
<name>A0A1I2M166_9CLOT</name>
<reference evidence="11 12" key="1">
    <citation type="submission" date="2016-10" db="EMBL/GenBank/DDBJ databases">
        <authorList>
            <person name="de Groot N.N."/>
        </authorList>
    </citation>
    <scope>NUCLEOTIDE SEQUENCE [LARGE SCALE GENOMIC DNA]</scope>
    <source>
        <strain evidence="11 12">NLAE-zl-G419</strain>
    </source>
</reference>
<dbReference type="STRING" id="1529.SAMN04487885_1122"/>
<keyword evidence="7" id="KW-0283">Flagellar rotation</keyword>
<keyword evidence="11" id="KW-0966">Cell projection</keyword>
<dbReference type="GO" id="GO:0003774">
    <property type="term" value="F:cytoskeletal motor activity"/>
    <property type="evidence" value="ECO:0007669"/>
    <property type="project" value="InterPro"/>
</dbReference>
<dbReference type="AlphaFoldDB" id="A0A1I2M166"/>
<sequence length="297" mass="34089">MEDIKLYDFKKSEKFSIENIRYLMLMSEEFCKTSNMQIGYETKSENFKFVVDKSRQKTYSEFIEELDNDNVVIEYNVNPLVENLTLFINKSIVLTIVDLLLGGDGKVDNKERELTNIDLELFKYLADSLLKRLYIPYKYDSINLIKIYTSAVKYQRLKNKDIIFESKINALLGTEKLGDIRFCIPYQSMEPVVGDLVNSYKYRNVNPASDDDKNIFSKEVFDSVKNVYIDVCAKLGSVKVNINDLLNLEKGDVILLDQRIGEDIKISLGDAGIYKGKPGLLGLKKAVEITDIIDGER</sequence>
<dbReference type="Gene3D" id="3.40.1550.10">
    <property type="entry name" value="CheC-like"/>
    <property type="match status" value="1"/>
</dbReference>
<organism evidence="11 12">
    <name type="scientific">Clostridium cadaveris</name>
    <dbReference type="NCBI Taxonomy" id="1529"/>
    <lineage>
        <taxon>Bacteria</taxon>
        <taxon>Bacillati</taxon>
        <taxon>Bacillota</taxon>
        <taxon>Clostridia</taxon>
        <taxon>Eubacteriales</taxon>
        <taxon>Clostridiaceae</taxon>
        <taxon>Clostridium</taxon>
    </lineage>
</organism>
<dbReference type="PANTHER" id="PTHR30034:SF6">
    <property type="entry name" value="YOP PROTEINS TRANSLOCATION PROTEIN Q"/>
    <property type="match status" value="1"/>
</dbReference>
<dbReference type="SUPFAM" id="SSF101801">
    <property type="entry name" value="Surface presentation of antigens (SPOA)"/>
    <property type="match status" value="1"/>
</dbReference>
<dbReference type="PANTHER" id="PTHR30034">
    <property type="entry name" value="FLAGELLAR MOTOR SWITCH PROTEIN FLIM"/>
    <property type="match status" value="1"/>
</dbReference>
<dbReference type="EMBL" id="FOOE01000012">
    <property type="protein sequence ID" value="SFF83136.1"/>
    <property type="molecule type" value="Genomic_DNA"/>
</dbReference>
<evidence type="ECO:0000313" key="11">
    <source>
        <dbReference type="EMBL" id="SFF83136.1"/>
    </source>
</evidence>
<evidence type="ECO:0000256" key="2">
    <source>
        <dbReference type="ARBA" id="ARBA00004202"/>
    </source>
</evidence>
<comment type="similarity">
    <text evidence="3">Belongs to the FliM family.</text>
</comment>
<dbReference type="GO" id="GO:0071978">
    <property type="term" value="P:bacterial-type flagellum-dependent swarming motility"/>
    <property type="evidence" value="ECO:0007669"/>
    <property type="project" value="TreeGrafter"/>
</dbReference>
<accession>A0A1I2M166</accession>
<evidence type="ECO:0000313" key="12">
    <source>
        <dbReference type="Proteomes" id="UP000182135"/>
    </source>
</evidence>
<keyword evidence="11" id="KW-0969">Cilium</keyword>
<evidence type="ECO:0000256" key="6">
    <source>
        <dbReference type="ARBA" id="ARBA00022500"/>
    </source>
</evidence>
<dbReference type="PRINTS" id="PR00955">
    <property type="entry name" value="FLGMOTORFLIM"/>
</dbReference>
<keyword evidence="6" id="KW-0145">Chemotaxis</keyword>
<dbReference type="InterPro" id="IPR028976">
    <property type="entry name" value="CheC-like_sf"/>
</dbReference>
<keyword evidence="11" id="KW-0282">Flagellum</keyword>
<keyword evidence="9" id="KW-0975">Bacterial flagellum</keyword>
<keyword evidence="12" id="KW-1185">Reference proteome</keyword>
<dbReference type="Pfam" id="PF02154">
    <property type="entry name" value="FliM"/>
    <property type="match status" value="1"/>
</dbReference>
<dbReference type="GO" id="GO:0050918">
    <property type="term" value="P:positive chemotaxis"/>
    <property type="evidence" value="ECO:0007669"/>
    <property type="project" value="TreeGrafter"/>
</dbReference>
<keyword evidence="8" id="KW-0472">Membrane</keyword>
<dbReference type="GO" id="GO:0005886">
    <property type="term" value="C:plasma membrane"/>
    <property type="evidence" value="ECO:0007669"/>
    <property type="project" value="UniProtKB-SubCell"/>
</dbReference>
<evidence type="ECO:0000256" key="3">
    <source>
        <dbReference type="ARBA" id="ARBA00011049"/>
    </source>
</evidence>
<feature type="domain" description="Flagellar motor switch protein FliN-like C-terminal" evidence="10">
    <location>
        <begin position="223"/>
        <end position="294"/>
    </location>
</feature>
<evidence type="ECO:0000256" key="5">
    <source>
        <dbReference type="ARBA" id="ARBA00022475"/>
    </source>
</evidence>
<dbReference type="eggNOG" id="COG1868">
    <property type="taxonomic scope" value="Bacteria"/>
</dbReference>
<protein>
    <recommendedName>
        <fullName evidence="4">Flagellar motor switch protein FliM</fullName>
    </recommendedName>
</protein>
<dbReference type="InterPro" id="IPR001543">
    <property type="entry name" value="FliN-like_C"/>
</dbReference>
<evidence type="ECO:0000256" key="9">
    <source>
        <dbReference type="ARBA" id="ARBA00023143"/>
    </source>
</evidence>
<dbReference type="Proteomes" id="UP000182135">
    <property type="component" value="Unassembled WGS sequence"/>
</dbReference>